<evidence type="ECO:0000313" key="7">
    <source>
        <dbReference type="EMBL" id="GAN76975.1"/>
    </source>
</evidence>
<accession>A0A0D6P5D3</accession>
<keyword evidence="5" id="KW-0249">Electron transport</keyword>
<evidence type="ECO:0000256" key="4">
    <source>
        <dbReference type="ARBA" id="ARBA00022946"/>
    </source>
</evidence>
<dbReference type="GO" id="GO:0022900">
    <property type="term" value="P:electron transport chain"/>
    <property type="evidence" value="ECO:0007669"/>
    <property type="project" value="InterPro"/>
</dbReference>
<dbReference type="Gene3D" id="3.30.160.190">
    <property type="entry name" value="atu1810 like domain"/>
    <property type="match status" value="1"/>
</dbReference>
<keyword evidence="8" id="KW-1185">Reference proteome</keyword>
<evidence type="ECO:0000256" key="3">
    <source>
        <dbReference type="ARBA" id="ARBA00022660"/>
    </source>
</evidence>
<reference evidence="7 8" key="1">
    <citation type="submission" date="2012-11" db="EMBL/GenBank/DDBJ databases">
        <title>Whole genome sequence of Acidisphaera rubrifaciens HS-AP3.</title>
        <authorList>
            <person name="Azuma Y."/>
            <person name="Higashiura N."/>
            <person name="Hirakawa H."/>
            <person name="Matsushita K."/>
        </authorList>
    </citation>
    <scope>NUCLEOTIDE SEQUENCE [LARGE SCALE GENOMIC DNA]</scope>
    <source>
        <strain evidence="7 8">HS-AP3</strain>
    </source>
</reference>
<keyword evidence="2" id="KW-0813">Transport</keyword>
<gene>
    <name evidence="7" type="ORF">Asru_0212_01</name>
</gene>
<dbReference type="EMBL" id="BANB01000212">
    <property type="protein sequence ID" value="GAN76975.1"/>
    <property type="molecule type" value="Genomic_DNA"/>
</dbReference>
<evidence type="ECO:0000256" key="6">
    <source>
        <dbReference type="ARBA" id="ARBA00023136"/>
    </source>
</evidence>
<dbReference type="GO" id="GO:0016020">
    <property type="term" value="C:membrane"/>
    <property type="evidence" value="ECO:0007669"/>
    <property type="project" value="UniProtKB-SubCell"/>
</dbReference>
<dbReference type="OrthoDB" id="9799572at2"/>
<protein>
    <submittedName>
        <fullName evidence="7">Oxidoreductase</fullName>
    </submittedName>
</protein>
<organism evidence="7 8">
    <name type="scientific">Acidisphaera rubrifaciens HS-AP3</name>
    <dbReference type="NCBI Taxonomy" id="1231350"/>
    <lineage>
        <taxon>Bacteria</taxon>
        <taxon>Pseudomonadati</taxon>
        <taxon>Pseudomonadota</taxon>
        <taxon>Alphaproteobacteria</taxon>
        <taxon>Acetobacterales</taxon>
        <taxon>Acetobacteraceae</taxon>
        <taxon>Acidisphaera</taxon>
    </lineage>
</organism>
<dbReference type="Proteomes" id="UP000032680">
    <property type="component" value="Unassembled WGS sequence"/>
</dbReference>
<comment type="caution">
    <text evidence="7">The sequence shown here is derived from an EMBL/GenBank/DDBJ whole genome shotgun (WGS) entry which is preliminary data.</text>
</comment>
<dbReference type="RefSeq" id="WP_048860923.1">
    <property type="nucleotide sequence ID" value="NZ_BANB01000212.1"/>
</dbReference>
<evidence type="ECO:0000256" key="1">
    <source>
        <dbReference type="ARBA" id="ARBA00004370"/>
    </source>
</evidence>
<sequence>MRARIYQKPRNAMQSGWAATHEWVLAYEPPMDPTARQHPDALMGWIGGGRTQNQVRLTFPTREAAIAYADGQGIAYEVEPASARIVRPKSYADNFRYGRIENCTH</sequence>
<keyword evidence="4" id="KW-0809">Transit peptide</keyword>
<dbReference type="AlphaFoldDB" id="A0A0D6P5D3"/>
<keyword evidence="3" id="KW-0679">Respiratory chain</keyword>
<dbReference type="InterPro" id="IPR006885">
    <property type="entry name" value="NADH_UbQ_FeS_4_mit-like"/>
</dbReference>
<dbReference type="InterPro" id="IPR038532">
    <property type="entry name" value="NDUFS4-like_sf"/>
</dbReference>
<keyword evidence="6" id="KW-0472">Membrane</keyword>
<evidence type="ECO:0000313" key="8">
    <source>
        <dbReference type="Proteomes" id="UP000032680"/>
    </source>
</evidence>
<name>A0A0D6P5D3_9PROT</name>
<comment type="subcellular location">
    <subcellularLocation>
        <location evidence="1">Membrane</location>
    </subcellularLocation>
</comment>
<dbReference type="Pfam" id="PF04800">
    <property type="entry name" value="NDUS4"/>
    <property type="match status" value="1"/>
</dbReference>
<evidence type="ECO:0000256" key="5">
    <source>
        <dbReference type="ARBA" id="ARBA00022982"/>
    </source>
</evidence>
<proteinExistence type="predicted"/>
<dbReference type="PANTHER" id="PTHR12219">
    <property type="entry name" value="NADH-UBIQUINONE OXIDOREDUCTASE"/>
    <property type="match status" value="1"/>
</dbReference>
<evidence type="ECO:0000256" key="2">
    <source>
        <dbReference type="ARBA" id="ARBA00022448"/>
    </source>
</evidence>
<dbReference type="PANTHER" id="PTHR12219:SF8">
    <property type="entry name" value="NADH DEHYDROGENASE [UBIQUINONE] IRON-SULFUR PROTEIN 4, MITOCHONDRIAL"/>
    <property type="match status" value="1"/>
</dbReference>